<dbReference type="GO" id="GO:0060070">
    <property type="term" value="P:canonical Wnt signaling pathway"/>
    <property type="evidence" value="ECO:0007669"/>
    <property type="project" value="TreeGrafter"/>
</dbReference>
<keyword evidence="13" id="KW-1185">Reference proteome</keyword>
<comment type="function">
    <text evidence="10">Ligand for members of the frizzled family of seven transmembrane receptors.</text>
</comment>
<keyword evidence="6 10" id="KW-0879">Wnt signaling pathway</keyword>
<dbReference type="CDD" id="cd19337">
    <property type="entry name" value="Wnt_Wnt5"/>
    <property type="match status" value="1"/>
</dbReference>
<sequence>MRVRRRVRQVPLMLCVMILTSFFQVGQSVWSLSIPHQVYIVGTVSHFCNGMDLTPRQSTWCEENRELMASIRYGANLAVKQCQYQFQYRQWNCSVPERDSNTLFRRITGKGTKEAAFTYAISSAGVVYSIARSCVEGNLSACGCSRERRPKDLKSEFQWGGCGDNIEEGVRFTKQFMIAGEDNKAKETRKQERTLMNLHNNEVGIQVVKEKSNIICKCHGMSGSCNMKTCQRELPEFRVIGDALHMKYDNAVRVKMQMKDALNILNIVKKKRNGEYRRDNGGKLRSTHKKASINTMVYLKDSPDYCFKTHDFPGTQGRICSTDAFVANSCTELCCGRGYRSIQVVTRQRCKCKFHWCCEIRCKECENEETKNMCR</sequence>
<dbReference type="OrthoDB" id="5945655at2759"/>
<keyword evidence="7" id="KW-1015">Disulfide bond</keyword>
<dbReference type="GO" id="GO:0045165">
    <property type="term" value="P:cell fate commitment"/>
    <property type="evidence" value="ECO:0007669"/>
    <property type="project" value="TreeGrafter"/>
</dbReference>
<dbReference type="PROSITE" id="PS00246">
    <property type="entry name" value="WNT1"/>
    <property type="match status" value="1"/>
</dbReference>
<dbReference type="FunFam" id="3.30.2460.20:FF:000001">
    <property type="entry name" value="Wnt homolog"/>
    <property type="match status" value="1"/>
</dbReference>
<keyword evidence="8" id="KW-0325">Glycoprotein</keyword>
<dbReference type="Gene3D" id="3.30.2460.20">
    <property type="match status" value="1"/>
</dbReference>
<keyword evidence="4" id="KW-0964">Secreted</keyword>
<dbReference type="AlphaFoldDB" id="A0A9X0A407"/>
<comment type="caution">
    <text evidence="12">The sequence shown here is derived from an EMBL/GenBank/DDBJ whole genome shotgun (WGS) entry which is preliminary data.</text>
</comment>
<dbReference type="Proteomes" id="UP001163046">
    <property type="component" value="Unassembled WGS sequence"/>
</dbReference>
<evidence type="ECO:0000256" key="3">
    <source>
        <dbReference type="ARBA" id="ARBA00022473"/>
    </source>
</evidence>
<dbReference type="InterPro" id="IPR018161">
    <property type="entry name" value="Wnt_CS"/>
</dbReference>
<evidence type="ECO:0000313" key="12">
    <source>
        <dbReference type="EMBL" id="KAJ7393066.1"/>
    </source>
</evidence>
<keyword evidence="11" id="KW-0732">Signal</keyword>
<comment type="subcellular location">
    <subcellularLocation>
        <location evidence="1 10">Secreted</location>
        <location evidence="1 10">Extracellular space</location>
        <location evidence="1 10">Extracellular matrix</location>
    </subcellularLocation>
</comment>
<evidence type="ECO:0000256" key="11">
    <source>
        <dbReference type="SAM" id="SignalP"/>
    </source>
</evidence>
<dbReference type="SMART" id="SM00097">
    <property type="entry name" value="WNT1"/>
    <property type="match status" value="1"/>
</dbReference>
<proteinExistence type="inferred from homology"/>
<dbReference type="PANTHER" id="PTHR12027">
    <property type="entry name" value="WNT RELATED"/>
    <property type="match status" value="1"/>
</dbReference>
<evidence type="ECO:0000256" key="6">
    <source>
        <dbReference type="ARBA" id="ARBA00022687"/>
    </source>
</evidence>
<evidence type="ECO:0000256" key="7">
    <source>
        <dbReference type="ARBA" id="ARBA00023157"/>
    </source>
</evidence>
<feature type="chain" id="PRO_5040766356" description="Protein Wnt" evidence="11">
    <location>
        <begin position="29"/>
        <end position="375"/>
    </location>
</feature>
<accession>A0A9X0A407</accession>
<name>A0A9X0A407_9CNID</name>
<keyword evidence="9" id="KW-0449">Lipoprotein</keyword>
<evidence type="ECO:0000256" key="4">
    <source>
        <dbReference type="ARBA" id="ARBA00022525"/>
    </source>
</evidence>
<keyword evidence="3 10" id="KW-0217">Developmental protein</keyword>
<dbReference type="PRINTS" id="PR01349">
    <property type="entry name" value="WNTPROTEIN"/>
</dbReference>
<gene>
    <name evidence="12" type="primary">WNT5B</name>
    <name evidence="12" type="ORF">OS493_008364</name>
</gene>
<dbReference type="PANTHER" id="PTHR12027:SF77">
    <property type="entry name" value="PROTEIN WNT-5"/>
    <property type="match status" value="1"/>
</dbReference>
<evidence type="ECO:0000256" key="8">
    <source>
        <dbReference type="ARBA" id="ARBA00023180"/>
    </source>
</evidence>
<keyword evidence="5" id="KW-0272">Extracellular matrix</keyword>
<organism evidence="12 13">
    <name type="scientific">Desmophyllum pertusum</name>
    <dbReference type="NCBI Taxonomy" id="174260"/>
    <lineage>
        <taxon>Eukaryota</taxon>
        <taxon>Metazoa</taxon>
        <taxon>Cnidaria</taxon>
        <taxon>Anthozoa</taxon>
        <taxon>Hexacorallia</taxon>
        <taxon>Scleractinia</taxon>
        <taxon>Caryophylliina</taxon>
        <taxon>Caryophylliidae</taxon>
        <taxon>Desmophyllum</taxon>
    </lineage>
</organism>
<protein>
    <recommendedName>
        <fullName evidence="10">Protein Wnt</fullName>
    </recommendedName>
</protein>
<dbReference type="InterPro" id="IPR043158">
    <property type="entry name" value="Wnt_C"/>
</dbReference>
<dbReference type="Pfam" id="PF00110">
    <property type="entry name" value="wnt"/>
    <property type="match status" value="1"/>
</dbReference>
<evidence type="ECO:0000256" key="10">
    <source>
        <dbReference type="RuleBase" id="RU003500"/>
    </source>
</evidence>
<dbReference type="GO" id="GO:0005615">
    <property type="term" value="C:extracellular space"/>
    <property type="evidence" value="ECO:0007669"/>
    <property type="project" value="TreeGrafter"/>
</dbReference>
<dbReference type="EMBL" id="MU825399">
    <property type="protein sequence ID" value="KAJ7393066.1"/>
    <property type="molecule type" value="Genomic_DNA"/>
</dbReference>
<dbReference type="GO" id="GO:0005125">
    <property type="term" value="F:cytokine activity"/>
    <property type="evidence" value="ECO:0007669"/>
    <property type="project" value="TreeGrafter"/>
</dbReference>
<evidence type="ECO:0000256" key="1">
    <source>
        <dbReference type="ARBA" id="ARBA00004498"/>
    </source>
</evidence>
<evidence type="ECO:0000256" key="9">
    <source>
        <dbReference type="ARBA" id="ARBA00023288"/>
    </source>
</evidence>
<dbReference type="GO" id="GO:0005109">
    <property type="term" value="F:frizzled binding"/>
    <property type="evidence" value="ECO:0007669"/>
    <property type="project" value="TreeGrafter"/>
</dbReference>
<comment type="similarity">
    <text evidence="2 10">Belongs to the Wnt family.</text>
</comment>
<reference evidence="12" key="1">
    <citation type="submission" date="2023-01" db="EMBL/GenBank/DDBJ databases">
        <title>Genome assembly of the deep-sea coral Lophelia pertusa.</title>
        <authorList>
            <person name="Herrera S."/>
            <person name="Cordes E."/>
        </authorList>
    </citation>
    <scope>NUCLEOTIDE SEQUENCE</scope>
    <source>
        <strain evidence="12">USNM1676648</strain>
        <tissue evidence="12">Polyp</tissue>
    </source>
</reference>
<dbReference type="InterPro" id="IPR005817">
    <property type="entry name" value="Wnt"/>
</dbReference>
<evidence type="ECO:0000313" key="13">
    <source>
        <dbReference type="Proteomes" id="UP001163046"/>
    </source>
</evidence>
<evidence type="ECO:0000256" key="5">
    <source>
        <dbReference type="ARBA" id="ARBA00022530"/>
    </source>
</evidence>
<evidence type="ECO:0000256" key="2">
    <source>
        <dbReference type="ARBA" id="ARBA00005683"/>
    </source>
</evidence>
<feature type="signal peptide" evidence="11">
    <location>
        <begin position="1"/>
        <end position="28"/>
    </location>
</feature>
<dbReference type="GO" id="GO:0030182">
    <property type="term" value="P:neuron differentiation"/>
    <property type="evidence" value="ECO:0007669"/>
    <property type="project" value="TreeGrafter"/>
</dbReference>